<proteinExistence type="predicted"/>
<evidence type="ECO:0000313" key="1">
    <source>
        <dbReference type="Proteomes" id="UP000036681"/>
    </source>
</evidence>
<dbReference type="Proteomes" id="UP000036681">
    <property type="component" value="Unplaced"/>
</dbReference>
<accession>A0A0M3HHI5</accession>
<dbReference type="AlphaFoldDB" id="A0A0M3HHI5"/>
<keyword evidence="1" id="KW-1185">Reference proteome</keyword>
<sequence length="39" mass="4144">MEYVGAGGGTSRSILEQAQDYVNVLVPYRRWREGGGGGG</sequence>
<evidence type="ECO:0000313" key="2">
    <source>
        <dbReference type="WBParaSite" id="ALUE_0000098001-mRNA-1"/>
    </source>
</evidence>
<dbReference type="WBParaSite" id="ALUE_0000098001-mRNA-1">
    <property type="protein sequence ID" value="ALUE_0000098001-mRNA-1"/>
    <property type="gene ID" value="ALUE_0000098001"/>
</dbReference>
<organism evidence="1 2">
    <name type="scientific">Ascaris lumbricoides</name>
    <name type="common">Giant roundworm</name>
    <dbReference type="NCBI Taxonomy" id="6252"/>
    <lineage>
        <taxon>Eukaryota</taxon>
        <taxon>Metazoa</taxon>
        <taxon>Ecdysozoa</taxon>
        <taxon>Nematoda</taxon>
        <taxon>Chromadorea</taxon>
        <taxon>Rhabditida</taxon>
        <taxon>Spirurina</taxon>
        <taxon>Ascaridomorpha</taxon>
        <taxon>Ascaridoidea</taxon>
        <taxon>Ascarididae</taxon>
        <taxon>Ascaris</taxon>
    </lineage>
</organism>
<reference evidence="2" key="1">
    <citation type="submission" date="2017-02" db="UniProtKB">
        <authorList>
            <consortium name="WormBaseParasite"/>
        </authorList>
    </citation>
    <scope>IDENTIFICATION</scope>
</reference>
<name>A0A0M3HHI5_ASCLU</name>
<protein>
    <submittedName>
        <fullName evidence="2">Uncharacterized protein</fullName>
    </submittedName>
</protein>